<dbReference type="OMA" id="ITANDTM"/>
<sequence length="471" mass="51477">MQTHAWQLAAPPQQASCCTRAIAGHVITANDTMLFESAKLELAIAPSLVFVHPKPPLPTDHIVAPGSGDDSLVQGQATLTLPRARDLKDGITICFVVHVELYLPGGPVDKGIVFERKVHITPGHLDKGVHTLPFQFSIPSSVPSYILRSRHGKVTPKIIAVAGGLGSLGADLTTEIFCPTVPNPSGVAELPPGLSLDVIEDSDELGPYSINVTSDHMTLSGLMLISLNLLAPSTDFTLSSISLIVEQTFELTPLRYFTWGAPLNEHQADKLVRPETVIRRVIAHIDGNASPHDPPIVVLGDSPGGTPANLERSDSTHSSASDKQTPYKAHLAQIRKGEQYISPKFAVRLPCDESMSSSTFPGTHTPLRFSHSLLIEIRWINPQGRARLLKVRKPIMLASCCCVLESLVLPTYAQSLRDKQTDIEYQRQRRDLACVCGFSFQYMLDQESRWIERELEEAHKLSPEALPKGTT</sequence>
<dbReference type="AlphaFoldDB" id="G7E430"/>
<dbReference type="HOGENOM" id="CLU_046173_0_0_1"/>
<dbReference type="Proteomes" id="UP000009131">
    <property type="component" value="Unassembled WGS sequence"/>
</dbReference>
<name>G7E430_MIXOS</name>
<dbReference type="RefSeq" id="XP_014568247.1">
    <property type="nucleotide sequence ID" value="XM_014712761.1"/>
</dbReference>
<dbReference type="EMBL" id="BABT02000129">
    <property type="protein sequence ID" value="GAA97590.1"/>
    <property type="molecule type" value="Genomic_DNA"/>
</dbReference>
<evidence type="ECO:0000313" key="3">
    <source>
        <dbReference type="Proteomes" id="UP000009131"/>
    </source>
</evidence>
<dbReference type="STRING" id="764103.G7E430"/>
<dbReference type="InParanoid" id="G7E430"/>
<dbReference type="eggNOG" id="ENOG502S5ZG">
    <property type="taxonomic scope" value="Eukaryota"/>
</dbReference>
<accession>G7E430</accession>
<evidence type="ECO:0000313" key="2">
    <source>
        <dbReference type="EMBL" id="GAA97590.1"/>
    </source>
</evidence>
<dbReference type="OrthoDB" id="3345971at2759"/>
<organism evidence="2 3">
    <name type="scientific">Mixia osmundae (strain CBS 9802 / IAM 14324 / JCM 22182 / KY 12970)</name>
    <dbReference type="NCBI Taxonomy" id="764103"/>
    <lineage>
        <taxon>Eukaryota</taxon>
        <taxon>Fungi</taxon>
        <taxon>Dikarya</taxon>
        <taxon>Basidiomycota</taxon>
        <taxon>Pucciniomycotina</taxon>
        <taxon>Mixiomycetes</taxon>
        <taxon>Mixiales</taxon>
        <taxon>Mixiaceae</taxon>
        <taxon>Mixia</taxon>
    </lineage>
</organism>
<protein>
    <recommendedName>
        <fullName evidence="4">Arrestin-like N-terminal domain-containing protein</fullName>
    </recommendedName>
</protein>
<proteinExistence type="predicted"/>
<keyword evidence="3" id="KW-1185">Reference proteome</keyword>
<gene>
    <name evidence="2" type="primary">Mo04268</name>
    <name evidence="2" type="ORF">E5Q_04268</name>
</gene>
<reference evidence="2 3" key="2">
    <citation type="journal article" date="2012" name="Open Biol.">
        <title>Characteristics of nucleosomes and linker DNA regions on the genome of the basidiomycete Mixia osmundae revealed by mono- and dinucleosome mapping.</title>
        <authorList>
            <person name="Nishida H."/>
            <person name="Kondo S."/>
            <person name="Matsumoto T."/>
            <person name="Suzuki Y."/>
            <person name="Yoshikawa H."/>
            <person name="Taylor T.D."/>
            <person name="Sugiyama J."/>
        </authorList>
    </citation>
    <scope>NUCLEOTIDE SEQUENCE [LARGE SCALE GENOMIC DNA]</scope>
    <source>
        <strain evidence="3">CBS 9802 / IAM 14324 / JCM 22182 / KY 12970</strain>
    </source>
</reference>
<evidence type="ECO:0008006" key="4">
    <source>
        <dbReference type="Google" id="ProtNLM"/>
    </source>
</evidence>
<evidence type="ECO:0000256" key="1">
    <source>
        <dbReference type="SAM" id="MobiDB-lite"/>
    </source>
</evidence>
<feature type="region of interest" description="Disordered" evidence="1">
    <location>
        <begin position="300"/>
        <end position="328"/>
    </location>
</feature>
<comment type="caution">
    <text evidence="2">The sequence shown here is derived from an EMBL/GenBank/DDBJ whole genome shotgun (WGS) entry which is preliminary data.</text>
</comment>
<reference evidence="2 3" key="1">
    <citation type="journal article" date="2011" name="J. Gen. Appl. Microbiol.">
        <title>Draft genome sequencing of the enigmatic basidiomycete Mixia osmundae.</title>
        <authorList>
            <person name="Nishida H."/>
            <person name="Nagatsuka Y."/>
            <person name="Sugiyama J."/>
        </authorList>
    </citation>
    <scope>NUCLEOTIDE SEQUENCE [LARGE SCALE GENOMIC DNA]</scope>
    <source>
        <strain evidence="3">CBS 9802 / IAM 14324 / JCM 22182 / KY 12970</strain>
    </source>
</reference>